<proteinExistence type="predicted"/>
<keyword evidence="2" id="KW-1185">Reference proteome</keyword>
<gene>
    <name evidence="1" type="ORF">SBAD_LOCUS6644</name>
</gene>
<evidence type="ECO:0000313" key="3">
    <source>
        <dbReference type="WBParaSite" id="SBAD_0000690401-mRNA-1"/>
    </source>
</evidence>
<reference evidence="1 2" key="2">
    <citation type="submission" date="2018-11" db="EMBL/GenBank/DDBJ databases">
        <authorList>
            <consortium name="Pathogen Informatics"/>
        </authorList>
    </citation>
    <scope>NUCLEOTIDE SEQUENCE [LARGE SCALE GENOMIC DNA]</scope>
</reference>
<dbReference type="WBParaSite" id="SBAD_0000690401-mRNA-1">
    <property type="protein sequence ID" value="SBAD_0000690401-mRNA-1"/>
    <property type="gene ID" value="SBAD_0000690401"/>
</dbReference>
<dbReference type="EMBL" id="UZAM01009922">
    <property type="protein sequence ID" value="VDP10485.1"/>
    <property type="molecule type" value="Genomic_DNA"/>
</dbReference>
<organism evidence="3">
    <name type="scientific">Soboliphyme baturini</name>
    <dbReference type="NCBI Taxonomy" id="241478"/>
    <lineage>
        <taxon>Eukaryota</taxon>
        <taxon>Metazoa</taxon>
        <taxon>Ecdysozoa</taxon>
        <taxon>Nematoda</taxon>
        <taxon>Enoplea</taxon>
        <taxon>Dorylaimia</taxon>
        <taxon>Dioctophymatida</taxon>
        <taxon>Dioctophymatoidea</taxon>
        <taxon>Soboliphymatidae</taxon>
        <taxon>Soboliphyme</taxon>
    </lineage>
</organism>
<name>A0A183ISP7_9BILA</name>
<protein>
    <submittedName>
        <fullName evidence="3">Transposase</fullName>
    </submittedName>
</protein>
<accession>A0A183ISP7</accession>
<dbReference type="Proteomes" id="UP000270296">
    <property type="component" value="Unassembled WGS sequence"/>
</dbReference>
<evidence type="ECO:0000313" key="2">
    <source>
        <dbReference type="Proteomes" id="UP000270296"/>
    </source>
</evidence>
<dbReference type="AlphaFoldDB" id="A0A183ISP7"/>
<sequence>MAFAEANSAPPLRDVVTRYSSAFDTPVHRMSELPGDRDESWPLPVSVDRRFIRHKSIGRSPDAEGARTSVRPVMAEGLKSVCRIGANGQLPQEVAGMQ</sequence>
<reference evidence="3" key="1">
    <citation type="submission" date="2016-06" db="UniProtKB">
        <authorList>
            <consortium name="WormBaseParasite"/>
        </authorList>
    </citation>
    <scope>IDENTIFICATION</scope>
</reference>
<evidence type="ECO:0000313" key="1">
    <source>
        <dbReference type="EMBL" id="VDP10485.1"/>
    </source>
</evidence>